<gene>
    <name evidence="1" type="ORF">AWC14_08100</name>
</gene>
<accession>A0A1X1XRB7</accession>
<evidence type="ECO:0000313" key="2">
    <source>
        <dbReference type="Proteomes" id="UP000193487"/>
    </source>
</evidence>
<dbReference type="AlphaFoldDB" id="A0A1X1XRB7"/>
<dbReference type="RefSeq" id="WP_045374367.1">
    <property type="nucleotide sequence ID" value="NZ_BBKA01000013.1"/>
</dbReference>
<comment type="caution">
    <text evidence="1">The sequence shown here is derived from an EMBL/GenBank/DDBJ whole genome shotgun (WGS) entry which is preliminary data.</text>
</comment>
<sequence>MDIKLAGEVLGWVTKEARERSVYSGRGDNRVVTGRECDANGAAVSGVESVIISDALGVTPGATVVMPDTLAADVPVGTVVAVSGSNGLSARIVGGDYGSTRVSIFGVTDLRVVADGAKLLRDAAAKHTTPARSGTGGQA</sequence>
<dbReference type="Proteomes" id="UP000193487">
    <property type="component" value="Unassembled WGS sequence"/>
</dbReference>
<dbReference type="OrthoDB" id="4741606at2"/>
<dbReference type="EMBL" id="LQPE01000140">
    <property type="protein sequence ID" value="ORW01387.1"/>
    <property type="molecule type" value="Genomic_DNA"/>
</dbReference>
<protein>
    <submittedName>
        <fullName evidence="1">Uncharacterized protein</fullName>
    </submittedName>
</protein>
<reference evidence="1 2" key="1">
    <citation type="submission" date="2016-01" db="EMBL/GenBank/DDBJ databases">
        <title>The new phylogeny of the genus Mycobacterium.</title>
        <authorList>
            <person name="Tarcisio F."/>
            <person name="Conor M."/>
            <person name="Antonella G."/>
            <person name="Elisabetta G."/>
            <person name="Giulia F.S."/>
            <person name="Sara T."/>
            <person name="Anna F."/>
            <person name="Clotilde B."/>
            <person name="Roberto B."/>
            <person name="Veronica D.S."/>
            <person name="Fabio R."/>
            <person name="Monica P."/>
            <person name="Olivier J."/>
            <person name="Enrico T."/>
            <person name="Nicola S."/>
        </authorList>
    </citation>
    <scope>NUCLEOTIDE SEQUENCE [LARGE SCALE GENOMIC DNA]</scope>
    <source>
        <strain evidence="1 2">DSM 45166</strain>
    </source>
</reference>
<keyword evidence="2" id="KW-1185">Reference proteome</keyword>
<organism evidence="1 2">
    <name type="scientific">Mycobacterium kyorinense</name>
    <dbReference type="NCBI Taxonomy" id="487514"/>
    <lineage>
        <taxon>Bacteria</taxon>
        <taxon>Bacillati</taxon>
        <taxon>Actinomycetota</taxon>
        <taxon>Actinomycetes</taxon>
        <taxon>Mycobacteriales</taxon>
        <taxon>Mycobacteriaceae</taxon>
        <taxon>Mycobacterium</taxon>
    </lineage>
</organism>
<evidence type="ECO:0000313" key="1">
    <source>
        <dbReference type="EMBL" id="ORW01387.1"/>
    </source>
</evidence>
<proteinExistence type="predicted"/>
<name>A0A1X1XRB7_9MYCO</name>